<keyword evidence="3" id="KW-1185">Reference proteome</keyword>
<protein>
    <submittedName>
        <fullName evidence="2">Uncharacterized protein</fullName>
    </submittedName>
</protein>
<evidence type="ECO:0000313" key="3">
    <source>
        <dbReference type="Proteomes" id="UP000603912"/>
    </source>
</evidence>
<keyword evidence="1" id="KW-1133">Transmembrane helix</keyword>
<sequence>MARPHTVLTSAGLAQASAGADPWAPADDRPLLRTVLSWGVAAALLSRFVLSENLLNAVINYSNDGGSVVEKIHIATYLGVVLFGFALLTTRIVLSPAEARVLRQMGALVGVVFGLTAIVVLSGNSVSAGFLVDTYVSAALAGALMLLLTPAWRRGVGDALLAFMLLSSFVVLAEKATGHRLLPYPYDENGFRPTGLTSHPLVVGLFNAGSIAFVMLTRWPAWSKAAAMALLVVAAFAAGARTGALLCAAVALASAVTAPIRDPNPTRRLQIRGLIVLGLLALIPIALPVMAQLGLLERFITDGYVDDSANARVEIYRLFSMVTWRDILLGADLLWIKKLAFEKLGFEFIESPVIMFVFQFGAIGAAVLFGAILWTFWRLVAGQNWRTAMGVVAFLLCALSNNTLASKNQAVLMMIVYLLAYGRYGREASPVLRRAS</sequence>
<organism evidence="2 3">
    <name type="scientific">Alsobacter metallidurans</name>
    <dbReference type="NCBI Taxonomy" id="340221"/>
    <lineage>
        <taxon>Bacteria</taxon>
        <taxon>Pseudomonadati</taxon>
        <taxon>Pseudomonadota</taxon>
        <taxon>Alphaproteobacteria</taxon>
        <taxon>Hyphomicrobiales</taxon>
        <taxon>Alsobacteraceae</taxon>
        <taxon>Alsobacter</taxon>
    </lineage>
</organism>
<dbReference type="InterPro" id="IPR048041">
    <property type="entry name" value="VpsF-like"/>
</dbReference>
<name>A0A917I386_9HYPH</name>
<keyword evidence="1" id="KW-0812">Transmembrane</keyword>
<evidence type="ECO:0000256" key="1">
    <source>
        <dbReference type="SAM" id="Phobius"/>
    </source>
</evidence>
<feature type="transmembrane region" description="Helical" evidence="1">
    <location>
        <begin position="273"/>
        <end position="295"/>
    </location>
</feature>
<dbReference type="AlphaFoldDB" id="A0A917I386"/>
<gene>
    <name evidence="2" type="ORF">GCM10007036_05480</name>
</gene>
<keyword evidence="1" id="KW-0472">Membrane</keyword>
<feature type="transmembrane region" description="Helical" evidence="1">
    <location>
        <begin position="159"/>
        <end position="177"/>
    </location>
</feature>
<reference evidence="2" key="1">
    <citation type="journal article" date="2014" name="Int. J. Syst. Evol. Microbiol.">
        <title>Complete genome sequence of Corynebacterium casei LMG S-19264T (=DSM 44701T), isolated from a smear-ripened cheese.</title>
        <authorList>
            <consortium name="US DOE Joint Genome Institute (JGI-PGF)"/>
            <person name="Walter F."/>
            <person name="Albersmeier A."/>
            <person name="Kalinowski J."/>
            <person name="Ruckert C."/>
        </authorList>
    </citation>
    <scope>NUCLEOTIDE SEQUENCE</scope>
    <source>
        <strain evidence="2">CGMCC 1.12214</strain>
    </source>
</reference>
<dbReference type="NCBIfam" id="NF038256">
    <property type="entry name" value="exopoly_VpsF"/>
    <property type="match status" value="1"/>
</dbReference>
<feature type="transmembrane region" description="Helical" evidence="1">
    <location>
        <begin position="356"/>
        <end position="377"/>
    </location>
</feature>
<accession>A0A917I386</accession>
<proteinExistence type="predicted"/>
<dbReference type="Proteomes" id="UP000603912">
    <property type="component" value="Unassembled WGS sequence"/>
</dbReference>
<evidence type="ECO:0000313" key="2">
    <source>
        <dbReference type="EMBL" id="GGH09428.1"/>
    </source>
</evidence>
<comment type="caution">
    <text evidence="2">The sequence shown here is derived from an EMBL/GenBank/DDBJ whole genome shotgun (WGS) entry which is preliminary data.</text>
</comment>
<feature type="transmembrane region" description="Helical" evidence="1">
    <location>
        <begin position="106"/>
        <end position="123"/>
    </location>
</feature>
<dbReference type="EMBL" id="BMES01000001">
    <property type="protein sequence ID" value="GGH09428.1"/>
    <property type="molecule type" value="Genomic_DNA"/>
</dbReference>
<feature type="transmembrane region" description="Helical" evidence="1">
    <location>
        <begin position="197"/>
        <end position="216"/>
    </location>
</feature>
<dbReference type="RefSeq" id="WP_188516190.1">
    <property type="nucleotide sequence ID" value="NZ_BMES01000001.1"/>
</dbReference>
<reference evidence="2" key="2">
    <citation type="submission" date="2020-09" db="EMBL/GenBank/DDBJ databases">
        <authorList>
            <person name="Sun Q."/>
            <person name="Zhou Y."/>
        </authorList>
    </citation>
    <scope>NUCLEOTIDE SEQUENCE</scope>
    <source>
        <strain evidence="2">CGMCC 1.12214</strain>
    </source>
</reference>
<feature type="transmembrane region" description="Helical" evidence="1">
    <location>
        <begin position="74"/>
        <end position="94"/>
    </location>
</feature>
<feature type="transmembrane region" description="Helical" evidence="1">
    <location>
        <begin position="228"/>
        <end position="253"/>
    </location>
</feature>